<dbReference type="GO" id="GO:0006260">
    <property type="term" value="P:DNA replication"/>
    <property type="evidence" value="ECO:0007669"/>
    <property type="project" value="UniProtKB-KW"/>
</dbReference>
<protein>
    <recommendedName>
        <fullName evidence="8">RecQ-mediated genome instability protein 2</fullName>
    </recommendedName>
</protein>
<comment type="similarity">
    <text evidence="6">Belongs to the RMI2 family.</text>
</comment>
<dbReference type="InterPro" id="IPR012340">
    <property type="entry name" value="NA-bd_OB-fold"/>
</dbReference>
<evidence type="ECO:0000256" key="1">
    <source>
        <dbReference type="ARBA" id="ARBA00004123"/>
    </source>
</evidence>
<name>A0A674HKK6_TAEGU</name>
<evidence type="ECO:0000256" key="7">
    <source>
        <dbReference type="ARBA" id="ARBA00065114"/>
    </source>
</evidence>
<dbReference type="PANTHER" id="PTHR33962">
    <property type="entry name" value="RECQ-MEDIATED GENOME INSTABILITY PROTEIN 2 RMI2"/>
    <property type="match status" value="1"/>
</dbReference>
<dbReference type="InParanoid" id="A0A674HKK6"/>
<dbReference type="Pfam" id="PF16100">
    <property type="entry name" value="RMI2"/>
    <property type="match status" value="1"/>
</dbReference>
<dbReference type="Proteomes" id="UP000007754">
    <property type="component" value="Chromosome 14"/>
</dbReference>
<keyword evidence="4" id="KW-0539">Nucleus</keyword>
<dbReference type="InterPro" id="IPR032245">
    <property type="entry name" value="RMI2"/>
</dbReference>
<dbReference type="GO" id="GO:0005829">
    <property type="term" value="C:cytosol"/>
    <property type="evidence" value="ECO:0007669"/>
    <property type="project" value="TreeGrafter"/>
</dbReference>
<keyword evidence="3" id="KW-0238">DNA-binding</keyword>
<evidence type="ECO:0000256" key="5">
    <source>
        <dbReference type="ARBA" id="ARBA00055932"/>
    </source>
</evidence>
<evidence type="ECO:0000256" key="6">
    <source>
        <dbReference type="ARBA" id="ARBA00061240"/>
    </source>
</evidence>
<dbReference type="GO" id="GO:2000042">
    <property type="term" value="P:negative regulation of double-strand break repair via homologous recombination"/>
    <property type="evidence" value="ECO:0007669"/>
    <property type="project" value="TreeGrafter"/>
</dbReference>
<dbReference type="Gene3D" id="2.40.50.140">
    <property type="entry name" value="Nucleic acid-binding proteins"/>
    <property type="match status" value="1"/>
</dbReference>
<keyword evidence="11" id="KW-1185">Reference proteome</keyword>
<dbReference type="CTD" id="116028"/>
<evidence type="ECO:0000256" key="3">
    <source>
        <dbReference type="ARBA" id="ARBA00023125"/>
    </source>
</evidence>
<evidence type="ECO:0000256" key="4">
    <source>
        <dbReference type="ARBA" id="ARBA00023242"/>
    </source>
</evidence>
<dbReference type="FunFam" id="2.40.50.140:FF:000224">
    <property type="entry name" value="RecQ mediated genome instability 2"/>
    <property type="match status" value="1"/>
</dbReference>
<dbReference type="GO" id="GO:0043007">
    <property type="term" value="P:maintenance of rDNA"/>
    <property type="evidence" value="ECO:0007669"/>
    <property type="project" value="TreeGrafter"/>
</dbReference>
<dbReference type="Ensembl" id="ENSTGUT00000045317.1">
    <property type="protein sequence ID" value="ENSTGUP00000035075.1"/>
    <property type="gene ID" value="ENSTGUG00000029631.1"/>
</dbReference>
<evidence type="ECO:0000256" key="8">
    <source>
        <dbReference type="ARBA" id="ARBA00069617"/>
    </source>
</evidence>
<reference evidence="10" key="2">
    <citation type="submission" date="2025-08" db="UniProtKB">
        <authorList>
            <consortium name="Ensembl"/>
        </authorList>
    </citation>
    <scope>IDENTIFICATION</scope>
</reference>
<comment type="subunit">
    <text evidence="7">Component of the RMI complex, containing at least TOP3A, RMI1 and RMI2. The RMI complex interacts with BLM.</text>
</comment>
<organism evidence="10 11">
    <name type="scientific">Taeniopygia guttata</name>
    <name type="common">Zebra finch</name>
    <name type="synonym">Poephila guttata</name>
    <dbReference type="NCBI Taxonomy" id="59729"/>
    <lineage>
        <taxon>Eukaryota</taxon>
        <taxon>Metazoa</taxon>
        <taxon>Chordata</taxon>
        <taxon>Craniata</taxon>
        <taxon>Vertebrata</taxon>
        <taxon>Euteleostomi</taxon>
        <taxon>Archelosauria</taxon>
        <taxon>Archosauria</taxon>
        <taxon>Dinosauria</taxon>
        <taxon>Saurischia</taxon>
        <taxon>Theropoda</taxon>
        <taxon>Coelurosauria</taxon>
        <taxon>Aves</taxon>
        <taxon>Neognathae</taxon>
        <taxon>Neoaves</taxon>
        <taxon>Telluraves</taxon>
        <taxon>Australaves</taxon>
        <taxon>Passeriformes</taxon>
        <taxon>Passeroidea</taxon>
        <taxon>Estrildidae</taxon>
        <taxon>Estrildinae</taxon>
        <taxon>Taeniopygia</taxon>
    </lineage>
</organism>
<keyword evidence="2" id="KW-0235">DNA replication</keyword>
<comment type="subcellular location">
    <subcellularLocation>
        <location evidence="1">Nucleus</location>
    </subcellularLocation>
</comment>
<dbReference type="OrthoDB" id="10024265at2759"/>
<evidence type="ECO:0000256" key="9">
    <source>
        <dbReference type="SAM" id="MobiDB-lite"/>
    </source>
</evidence>
<sequence length="230" mass="23992">MQPRGGGSGGWRTAQPPRRRGGGTGPGTARALRPHGPARTGRTSRTAPPAPRGQLRRSGPGRAGRFPPSAAARPQAPLSMAGAALGPPVKVQAAPGPPGPPVKVLAAQLRRAERGAGGSWELRRAAAGRAPLPLRAVWMQGTVLEVQRGAEGGSARLQDGSGAFTVLGVEQVPQGRPCLSAGKYVMVMGVVRSCSPEPILRAIKMTDLSENPIHKNMWNLEVEDLHRVIP</sequence>
<dbReference type="KEGG" id="tgu:100224519"/>
<dbReference type="GeneTree" id="ENSGT00390000001653"/>
<reference evidence="10 11" key="1">
    <citation type="journal article" date="2010" name="Nature">
        <title>The genome of a songbird.</title>
        <authorList>
            <person name="Warren W.C."/>
            <person name="Clayton D.F."/>
            <person name="Ellegren H."/>
            <person name="Arnold A.P."/>
            <person name="Hillier L.W."/>
            <person name="Kunstner A."/>
            <person name="Searle S."/>
            <person name="White S."/>
            <person name="Vilella A.J."/>
            <person name="Fairley S."/>
            <person name="Heger A."/>
            <person name="Kong L."/>
            <person name="Ponting C.P."/>
            <person name="Jarvis E.D."/>
            <person name="Mello C.V."/>
            <person name="Minx P."/>
            <person name="Lovell P."/>
            <person name="Velho T.A."/>
            <person name="Ferris M."/>
            <person name="Balakrishnan C.N."/>
            <person name="Sinha S."/>
            <person name="Blatti C."/>
            <person name="London S.E."/>
            <person name="Li Y."/>
            <person name="Lin Y.C."/>
            <person name="George J."/>
            <person name="Sweedler J."/>
            <person name="Southey B."/>
            <person name="Gunaratne P."/>
            <person name="Watson M."/>
            <person name="Nam K."/>
            <person name="Backstrom N."/>
            <person name="Smeds L."/>
            <person name="Nabholz B."/>
            <person name="Itoh Y."/>
            <person name="Whitney O."/>
            <person name="Pfenning A.R."/>
            <person name="Howard J."/>
            <person name="Volker M."/>
            <person name="Skinner B.M."/>
            <person name="Griffin D.K."/>
            <person name="Ye L."/>
            <person name="McLaren W.M."/>
            <person name="Flicek P."/>
            <person name="Quesada V."/>
            <person name="Velasco G."/>
            <person name="Lopez-Otin C."/>
            <person name="Puente X.S."/>
            <person name="Olender T."/>
            <person name="Lancet D."/>
            <person name="Smit A.F."/>
            <person name="Hubley R."/>
            <person name="Konkel M.K."/>
            <person name="Walker J.A."/>
            <person name="Batzer M.A."/>
            <person name="Gu W."/>
            <person name="Pollock D.D."/>
            <person name="Chen L."/>
            <person name="Cheng Z."/>
            <person name="Eichler E.E."/>
            <person name="Stapley J."/>
            <person name="Slate J."/>
            <person name="Ekblom R."/>
            <person name="Birkhead T."/>
            <person name="Burke T."/>
            <person name="Burt D."/>
            <person name="Scharff C."/>
            <person name="Adam I."/>
            <person name="Richard H."/>
            <person name="Sultan M."/>
            <person name="Soldatov A."/>
            <person name="Lehrach H."/>
            <person name="Edwards S.V."/>
            <person name="Yang S.P."/>
            <person name="Li X."/>
            <person name="Graves T."/>
            <person name="Fulton L."/>
            <person name="Nelson J."/>
            <person name="Chinwalla A."/>
            <person name="Hou S."/>
            <person name="Mardis E.R."/>
            <person name="Wilson R.K."/>
        </authorList>
    </citation>
    <scope>NUCLEOTIDE SEQUENCE [LARGE SCALE GENOMIC DNA]</scope>
</reference>
<dbReference type="GO" id="GO:0033045">
    <property type="term" value="P:regulation of sister chromatid segregation"/>
    <property type="evidence" value="ECO:0007669"/>
    <property type="project" value="TreeGrafter"/>
</dbReference>
<accession>A0A674HKK6</accession>
<gene>
    <name evidence="10" type="primary">RMI2</name>
</gene>
<proteinExistence type="inferred from homology"/>
<dbReference type="FunCoup" id="A0A674HKK6">
    <property type="interactions" value="167"/>
</dbReference>
<feature type="compositionally biased region" description="Gly residues" evidence="9">
    <location>
        <begin position="1"/>
        <end position="10"/>
    </location>
</feature>
<comment type="function">
    <text evidence="5">Essential component of the RMI complex, a complex that plays an important role in the processing of homologous recombination intermediates. It is required to regulate sister chromatid segregation and to limit DNA crossover. Essential for the stability, localization, and function of BLM, TOP3A, and complexes containing BLM. In the RMI complex, it is required to target BLM to chromatin and stress-induced nuclear foci and mitotic phosphorylation of BLM.</text>
</comment>
<dbReference type="GO" id="GO:0003677">
    <property type="term" value="F:DNA binding"/>
    <property type="evidence" value="ECO:0007669"/>
    <property type="project" value="UniProtKB-KW"/>
</dbReference>
<evidence type="ECO:0000256" key="2">
    <source>
        <dbReference type="ARBA" id="ARBA00022705"/>
    </source>
</evidence>
<evidence type="ECO:0000313" key="10">
    <source>
        <dbReference type="Ensembl" id="ENSTGUP00000035075.1"/>
    </source>
</evidence>
<reference evidence="10" key="3">
    <citation type="submission" date="2025-09" db="UniProtKB">
        <authorList>
            <consortium name="Ensembl"/>
        </authorList>
    </citation>
    <scope>IDENTIFICATION</scope>
</reference>
<dbReference type="GO" id="GO:0016607">
    <property type="term" value="C:nuclear speck"/>
    <property type="evidence" value="ECO:0007669"/>
    <property type="project" value="TreeGrafter"/>
</dbReference>
<dbReference type="GO" id="GO:0006281">
    <property type="term" value="P:DNA repair"/>
    <property type="evidence" value="ECO:0007669"/>
    <property type="project" value="TreeGrafter"/>
</dbReference>
<feature type="region of interest" description="Disordered" evidence="9">
    <location>
        <begin position="1"/>
        <end position="74"/>
    </location>
</feature>
<dbReference type="PANTHER" id="PTHR33962:SF1">
    <property type="entry name" value="RECQ-MEDIATED GENOME INSTABILITY PROTEIN 2"/>
    <property type="match status" value="1"/>
</dbReference>
<evidence type="ECO:0000313" key="11">
    <source>
        <dbReference type="Proteomes" id="UP000007754"/>
    </source>
</evidence>
<dbReference type="AlphaFoldDB" id="A0A674HKK6"/>